<dbReference type="AlphaFoldDB" id="A0A916S4A8"/>
<dbReference type="EMBL" id="BMJB01000005">
    <property type="protein sequence ID" value="GGA80447.1"/>
    <property type="molecule type" value="Genomic_DNA"/>
</dbReference>
<name>A0A916S4A8_9BACT</name>
<reference evidence="1" key="1">
    <citation type="journal article" date="2014" name="Int. J. Syst. Evol. Microbiol.">
        <title>Complete genome sequence of Corynebacterium casei LMG S-19264T (=DSM 44701T), isolated from a smear-ripened cheese.</title>
        <authorList>
            <consortium name="US DOE Joint Genome Institute (JGI-PGF)"/>
            <person name="Walter F."/>
            <person name="Albersmeier A."/>
            <person name="Kalinowski J."/>
            <person name="Ruckert C."/>
        </authorList>
    </citation>
    <scope>NUCLEOTIDE SEQUENCE</scope>
    <source>
        <strain evidence="1">CGMCC 1.15447</strain>
    </source>
</reference>
<protein>
    <submittedName>
        <fullName evidence="1">Uncharacterized protein</fullName>
    </submittedName>
</protein>
<dbReference type="Proteomes" id="UP000648801">
    <property type="component" value="Unassembled WGS sequence"/>
</dbReference>
<proteinExistence type="predicted"/>
<sequence length="110" mass="11995">MTKPLGLNTVTCVIDLLRRYFEKNEEIRVSDKVGNTRNNWAELIEPVPESEPKATVSAKRTKPGKEPAWTIWLSGMGAAGEFGGVDLRAFVEAGVLNGQCRGSSERTGDS</sequence>
<evidence type="ECO:0000313" key="1">
    <source>
        <dbReference type="EMBL" id="GGA80447.1"/>
    </source>
</evidence>
<gene>
    <name evidence="1" type="ORF">GCM10011507_34600</name>
</gene>
<reference evidence="1" key="2">
    <citation type="submission" date="2020-09" db="EMBL/GenBank/DDBJ databases">
        <authorList>
            <person name="Sun Q."/>
            <person name="Zhou Y."/>
        </authorList>
    </citation>
    <scope>NUCLEOTIDE SEQUENCE</scope>
    <source>
        <strain evidence="1">CGMCC 1.15447</strain>
    </source>
</reference>
<comment type="caution">
    <text evidence="1">The sequence shown here is derived from an EMBL/GenBank/DDBJ whole genome shotgun (WGS) entry which is preliminary data.</text>
</comment>
<evidence type="ECO:0000313" key="2">
    <source>
        <dbReference type="Proteomes" id="UP000648801"/>
    </source>
</evidence>
<keyword evidence="2" id="KW-1185">Reference proteome</keyword>
<accession>A0A916S4A8</accession>
<organism evidence="1 2">
    <name type="scientific">Edaphobacter acidisoli</name>
    <dbReference type="NCBI Taxonomy" id="2040573"/>
    <lineage>
        <taxon>Bacteria</taxon>
        <taxon>Pseudomonadati</taxon>
        <taxon>Acidobacteriota</taxon>
        <taxon>Terriglobia</taxon>
        <taxon>Terriglobales</taxon>
        <taxon>Acidobacteriaceae</taxon>
        <taxon>Edaphobacter</taxon>
    </lineage>
</organism>